<feature type="compositionally biased region" description="Acidic residues" evidence="1">
    <location>
        <begin position="1651"/>
        <end position="1666"/>
    </location>
</feature>
<feature type="compositionally biased region" description="Basic and acidic residues" evidence="1">
    <location>
        <begin position="1122"/>
        <end position="1131"/>
    </location>
</feature>
<dbReference type="GO" id="GO:0000272">
    <property type="term" value="P:polysaccharide catabolic process"/>
    <property type="evidence" value="ECO:0007669"/>
    <property type="project" value="InterPro"/>
</dbReference>
<dbReference type="InterPro" id="IPR036439">
    <property type="entry name" value="Dockerin_dom_sf"/>
</dbReference>
<accession>A0A5C6E8B3</accession>
<feature type="compositionally biased region" description="Low complexity" evidence="1">
    <location>
        <begin position="1627"/>
        <end position="1639"/>
    </location>
</feature>
<evidence type="ECO:0000313" key="5">
    <source>
        <dbReference type="Proteomes" id="UP000315471"/>
    </source>
</evidence>
<protein>
    <submittedName>
        <fullName evidence="4">Uncharacterized protein</fullName>
    </submittedName>
</protein>
<dbReference type="OrthoDB" id="247526at2"/>
<dbReference type="Pfam" id="PF04151">
    <property type="entry name" value="PPC"/>
    <property type="match status" value="1"/>
</dbReference>
<feature type="region of interest" description="Disordered" evidence="1">
    <location>
        <begin position="1111"/>
        <end position="1131"/>
    </location>
</feature>
<dbReference type="EMBL" id="SJPY01000003">
    <property type="protein sequence ID" value="TWU43459.1"/>
    <property type="molecule type" value="Genomic_DNA"/>
</dbReference>
<organism evidence="4 5">
    <name type="scientific">Novipirellula aureliae</name>
    <dbReference type="NCBI Taxonomy" id="2527966"/>
    <lineage>
        <taxon>Bacteria</taxon>
        <taxon>Pseudomonadati</taxon>
        <taxon>Planctomycetota</taxon>
        <taxon>Planctomycetia</taxon>
        <taxon>Pirellulales</taxon>
        <taxon>Pirellulaceae</taxon>
        <taxon>Novipirellula</taxon>
    </lineage>
</organism>
<feature type="region of interest" description="Disordered" evidence="1">
    <location>
        <begin position="2424"/>
        <end position="2509"/>
    </location>
</feature>
<evidence type="ECO:0000259" key="3">
    <source>
        <dbReference type="Pfam" id="PF20009"/>
    </source>
</evidence>
<evidence type="ECO:0000259" key="2">
    <source>
        <dbReference type="Pfam" id="PF04151"/>
    </source>
</evidence>
<feature type="domain" description="GEVED" evidence="3">
    <location>
        <begin position="5241"/>
        <end position="5321"/>
    </location>
</feature>
<feature type="region of interest" description="Disordered" evidence="1">
    <location>
        <begin position="1618"/>
        <end position="1666"/>
    </location>
</feature>
<dbReference type="Proteomes" id="UP000315471">
    <property type="component" value="Unassembled WGS sequence"/>
</dbReference>
<keyword evidence="5" id="KW-1185">Reference proteome</keyword>
<feature type="compositionally biased region" description="Basic and acidic residues" evidence="1">
    <location>
        <begin position="4583"/>
        <end position="4594"/>
    </location>
</feature>
<reference evidence="4 5" key="1">
    <citation type="submission" date="2019-02" db="EMBL/GenBank/DDBJ databases">
        <title>Deep-cultivation of Planctomycetes and their phenomic and genomic characterization uncovers novel biology.</title>
        <authorList>
            <person name="Wiegand S."/>
            <person name="Jogler M."/>
            <person name="Boedeker C."/>
            <person name="Pinto D."/>
            <person name="Vollmers J."/>
            <person name="Rivas-Marin E."/>
            <person name="Kohn T."/>
            <person name="Peeters S.H."/>
            <person name="Heuer A."/>
            <person name="Rast P."/>
            <person name="Oberbeckmann S."/>
            <person name="Bunk B."/>
            <person name="Jeske O."/>
            <person name="Meyerdierks A."/>
            <person name="Storesund J.E."/>
            <person name="Kallscheuer N."/>
            <person name="Luecker S."/>
            <person name="Lage O.M."/>
            <person name="Pohl T."/>
            <person name="Merkel B.J."/>
            <person name="Hornburger P."/>
            <person name="Mueller R.-W."/>
            <person name="Bruemmer F."/>
            <person name="Labrenz M."/>
            <person name="Spormann A.M."/>
            <person name="Op Den Camp H."/>
            <person name="Overmann J."/>
            <person name="Amann R."/>
            <person name="Jetten M.S.M."/>
            <person name="Mascher T."/>
            <person name="Medema M.H."/>
            <person name="Devos D.P."/>
            <person name="Kaster A.-K."/>
            <person name="Ovreas L."/>
            <person name="Rohde M."/>
            <person name="Galperin M.Y."/>
            <person name="Jogler C."/>
        </authorList>
    </citation>
    <scope>NUCLEOTIDE SEQUENCE [LARGE SCALE GENOMIC DNA]</scope>
    <source>
        <strain evidence="4 5">Q31b</strain>
    </source>
</reference>
<evidence type="ECO:0000256" key="1">
    <source>
        <dbReference type="SAM" id="MobiDB-lite"/>
    </source>
</evidence>
<dbReference type="SUPFAM" id="SSF63446">
    <property type="entry name" value="Type I dockerin domain"/>
    <property type="match status" value="1"/>
</dbReference>
<dbReference type="SMART" id="SM00710">
    <property type="entry name" value="PbH1"/>
    <property type="match status" value="11"/>
</dbReference>
<dbReference type="InterPro" id="IPR007280">
    <property type="entry name" value="Peptidase_C_arc/bac"/>
</dbReference>
<feature type="region of interest" description="Disordered" evidence="1">
    <location>
        <begin position="5454"/>
        <end position="5479"/>
    </location>
</feature>
<dbReference type="InterPro" id="IPR045474">
    <property type="entry name" value="GEVED"/>
</dbReference>
<feature type="region of interest" description="Disordered" evidence="1">
    <location>
        <begin position="4570"/>
        <end position="4595"/>
    </location>
</feature>
<evidence type="ECO:0000313" key="4">
    <source>
        <dbReference type="EMBL" id="TWU43459.1"/>
    </source>
</evidence>
<sequence>MTNRKSSVRDGIQKSIRNMTGRLRAKRRRSERRLLTETLESRQLLAGPELIGIQSDVATTEGSLFNDFETLRTDSLPLGNVVLSQSPNELTFRFDDNANIDPESLAGITITRAGADGYFEAASAVNDLGTGTELLEYRATSSGLSGNGTTILYRQQNRGNTGTPVTATVDTSGAAPIITLSLNSASGRPATLGDVVGFINNTASVNRYITVQQLSPASATAVGTTVDTTRSVVLQGANASQAVTDLGTGGSVSVRLVAAQTGATGTGTTVVVTPQDFNGPGLPRVLVSGKTVSITVNSNATFATTVDQFIAAINSNSLASELVTASLQIGSGSTLMGNRTVFYSPLVLSGASDEVLTPGYVGLGESNREIVFRFAEALPDDTYRIDISASGTLGLRNEDGEYFNDGTSVTGQFVVDGGPKILAVVPQPVTRNTDGTLAVASNVVEVHVDGGDIDQATLTNRNYYRLIYTRDTLTTRDDYELLPSAVTYNPITKIVRLEFANALSRVADPLNPGQFIDGAARLRIGSSEPINIAPKELSFQTDAPDSFSDAFNLNSQWAISSNPNAGIQLAQISGEISNTSAYELELPGGSDVPGIRDIRPDDPSRLERTIPLDVLRLGADNEAGITEFQYDFVDNWQGDDPNKPGIDESKTYFNLITEQQKARVREVLSLFSEYLGVQFIETSGGLTSQASFSIAVGELYGADASVNSAAALRDADGNAILNTPEAIVLATRDRNLDGVDDLAVLDFQDFDPSTIDQIGGEFFRGAFLAVGQLLGYGYADSLPQPVTQSTASVLNPGTDNEPAFPSVADIVNGQYMYRPESNDIDLYSFTLDQQGTISIETLAERLPTSSLLNTALRLYAVDGDGYVEIAANDDYFSNDSLIELELEAGTYAIGVSASGNTTYDPTTAGSGYGGLSEGTYQLNLGFRASAADAIRDTAGNAIDGDLDGTPGGLFNFWFVPNDPNTTLYVDKAATNPDLNRATSNPYLNIDDAIRDARPGDTIRIVGNGGTDGDLSTVADNLAYEIGLDNRGIALADGESLVAPQGVNIVVDAGAVFKMRRSRVGIGSTSPQVDLSNSSLQILGTPTIIDSFGRPALDDDGNEIPGSVIFTSYNDDLDPDQPDSAREGDWGGIDFRGDIDSADESRVNLEDQGIFLNHIQFADLRYGGGQVSINGPQVAISPIDMAVTRPTIINSSIRLSANSAMSATPDTFAESRFTQEQLSGVDFTPDISRVGPHIRGNTIADNSINGLFIRVATRTGSVLQPLTETARFDDTDIVHVLTENLVIQGTAGGPIQSIDAPSSLLIRVSDSDTAGIPLEGEVLSGSYQYRVTFVDSSGRESDPSLATATFDLEEDGAMRLTGLPTVPAGSLFSARRLYRATVAADGTVGEFRLVGSLNASQTSYIDAAVAGTDSLPEAAQNITARLNPGLTIDPGTVLKMNRARIDVTLGAHFYAEGTEQRPVVMTSLSDDRYGTGGTFDSDDTANSELTAGDWAGLYIGYGATASIDHAVIAGGGGTATIQGGFASFNAIEVHQADLRLANSRLEQNADGRGFYNTNLPDRAGHGDNESGTVFVLASQPVIVNNDFIDGLGPMASFDVNSFSFNEVTDYGRSTYTSMSYSDNDDSDPISSVSSIGNSGPLVQDNRISGIVDESDDDDDDDDEDDDDDIVAATFGLNGMEVRAGQVTTEVVFDDVDIVHIVRGSIEVPNQYIYGGLRLESDARGSLVMKFEGSDAGIVAGGTLATAEDQFVDIADRIGGSLQIVGHPDFPVVLTALVDDTIGAGFTPEGLPALDTNNDGIRTSILTSETAGEATPAGLPVGPQYDRTDIEVDNGTTIDNDIDQNVVGFFEATVESGSAVTDILVTGIDQATATQLDQQNYAFLATTIVDIDLDSGFANPAPFTLAETTITRPATLVSPDRVVSEGLFTDLSEEEDGERQFQWIASTFILDNRSMMYTTIDIISVDGRDINAGAVRSIQVTSYFTHGAGAGGQDTLYSVGDPGEFNFRAYTIDGQDRLGFSHGGIYEDDGYNQLNATFDGWAADNADQLLTTINAENNTPSVSGSIGTGLPEITTDPLFPNANAAYGVDDIGTAFTWSLVANEDRARFTSFIEWIPSDPADPFVPELPINIDGSGSWDGVTIREAADDRNVASTSENEPNNVGSSDTNPTPGRSQYLGELAPNESSGDENRRLGFIVDGSISSTGDVDVYSFIGEAGTLVWLDIDRTDLKLDTVIELIDANGNTLVLSDDSLAESIGTKSRLTSSDGRFDANNAGSLNRLVNDDPSLTTADHQDLYSVNPKDAGMRLVLPGEAGQRNLYHIRVRSSSVASGANGSLVVSGQVQSEQLSSLRRGLTSGGYQLQVRLSETDEHAGTQVRFSDIRYAVNGVQIIGGPLHSPLAGDEYEVEAPNDTLGNAQIIGLYSTTVDNAGTGVDTGTDDEDIDDEDIDDEDIDDEDIDDEDIDDEDIDDEDIDDEDIDDEDIDDEDIDDEDIDDEDIDDEDADDEDAGDDAAAAGDTLTAAGPLQSDRLSKSIGGSLSGIDDVDWYQFDVNYTNLTRDNAALYLATAFDLDYSDGLARADTGIYVFNEAGELILIGSDSNIADDQPIGSADASDLSRGSFGSGDPYIGASELAEGTYFIAVANQQRIPAQLDQFTNRDTTNPLLRLEPIDSVTRIVEQNFDNFYPGTATLPDVEVLFDQDSIIDYTFDDVLLYVNTGTSLIIVNPFTGVQYGTVGNFGDEIRDIAFQANGELFAYTGFDDRAPADDAWSYVRINTEDATLSDAISVGAGIVTYHDQAVEQDAGGDAGPVILQQILDVESNDGIEVEAITIRSLFGTETGFFVGNRPQDRQGLAYTTNILYQFNEDTGEAVGTTFDLSLEDAGSGTAPREIGQINTEAPVGARSTQLGFTDATEINAFGLNAPSIVDGDRFTITNTVETVTFEFDQGYTVVVGDAGNVLIGDRVSISMPGESAQTFEFVTDAANVTVGNIPVVIDATLGAEALAGRLADAIRSEGISISAEGTQMSLPDAENVTVLADMTSSLVLQGTPGVEDDNYAITLYPTDTSATIANRIVAAVEQANASGDLPDIQAIVPTGSANARSVLITGGFLGDIANSQASQPTGNLTAGGVPNGGLITGIELVDGNLYAVSNTGGLYVVGSGFLGAGTGNNNTIANYVTTATDLIGINFTGLRAGPASVQDGELSQTLFGITADGTIYAFNTQGELQPVFAGGRSSIRTNVSGSLGLDFSTLDYNLWHVTSTEPSTTGEGHGTNAIHSGTRDDYSGGNSLAFNYENAAFAGNYAPGEVPVQLGVNSNPRQDGQGVDGTYNFPGGAKGVIESNAIDLSGVSSKDLPTLYFSYFLENDGFDDDDTTVGLFGDDRDSLRVYVIDQYGVEHLVATNNEGRGESSFDDEFDDPAELGIYDDDIDTEVQQLFDNADGNWRQARVPLGAFAGQSGLRLRVEFASAGTTQTTTNVLQAVSAEQLVENEQMVINGEVFSIDFAPAVSTPSGRNLAKAYAADSAAVAVITVDGQDYVLNDGQRPVADGQISVDLLASQPAGTTLDTLSAAAIASLVADTIDMTRLVPTGIELAVQYSDPDALYVIEYSGQEYALNDGTRVIGIEQVPVDLTTFNQPIFTLTKTQIAESLRIAAGVAEAQFNVAENVNFSDASDAAGVTTGRNDVLFSATQLPYSGGNSTIFGNGRFGSFDSGGNLTNLNDVDMLRAEVTAGTTITVDVDLTTNPLIGANVRFFDSAGYELDSVTDVVNGTVQITATSNDAVYIGLSGFGNETYDPNIADSGTVGQTDAYTATVKFTLPIGVVTDGNLIEIAGASSIATSSDTLLPTSGQETLDGNSIRISRSANADEVATAMGTAIADRFTGGDPSMVPVSGSSIRIAGLTIDDFGPFFNANDRYGDLFGAGGISGGIENDFRGAFLDDFIIGFAERGELVTDANPIGANEAFVPNGSVNLTSPVQPTQPTVTGSYQLEIRDASEYVDSAAAATFRTFATNDRLTSGYTLTAMPGSMVVDGATFTVSGLGSPLTFEFDIFDAFGVSDGLNSGTSQTAIRISESATANEVANAVLNALRSSTVSQIVDISATGANGNLGFQQSQPDTIALMGDSRVNVYGDVIITANDGAFAEVELFDLRGDENRDRSDQGVIIIENSRFVFNSDAGIDLNRSSGTSVTGVDETDLSASAIVYPRNLVVLNSENLLPGVVVQSNVLAFNANAGIRMTGLGDAGGTQRDPIWFDRIVNNTIVGGNVNEAAESFPDVYNDTVFDHGEISFADSVISFTAGANVTPGFDDPTRALGVPDAGGSGVEPTDGEFTTSLGRRGTITVAFTDNYLTGSGDARPDLIVFETGSIEGVMVEVSRDGSTFINVGIIGGIDSTIDLDSAGFGAHDRFGFVRLTDLAQGTLTTGAVGADIDAVGALSTVAADIYIPGSQGVVVQDGAAPTILNNVIANTQTGLAVDDASSKTVIGGTSYYRNATNASNNQVQENGFDAQLIPSAQEVFIDPVQLVFTPRASTPVIDSSIDSLEDRQSLISVKGAIGLSPSPIIAPRFDVNGQLRVDDPSVDTSTGSGESVFKDRGAEDRADQVGPRAVLVTPRAPDIGIDGGLAVTAIGDIYTSFDIQLIDGIAPADPTPGVGIDDSSVTGDAILVTRDGETLVEGEDYRFGYDPSNNVIRLTPLAGVWMSDSVYVIRLLDSSDAVLRVSEGSTYSDGGLTTVIGLDNSFTTLETDTGISIVVSPDLFGEDIEGQSIEIFDGSRTVTFELITEGEVFGDTVGVLVPETFNVEQITTALSDAINNAGLNVTANSLDNRIQLLGSSTLTTAVPLTDAFTVTVTTTDILMSSDLVGLADGETVLISDGVDSVTFEFDDDGVQLIADSTLVPVLITDSTRQLAEALNTAIATTTLNVTATTTDNRVTLLADSPFAIATASSEAIRIVTTIDGPTIGTSVGFGIRVPNDGAALDASVVDGQTFTIQAGADLVKTFELDFGGGVVNSGATPVVISARTLDAVVLGLNNAIGGAGLGLNPEDAGDGRITLGGNANYSLDLSGSTLIQIASPGQNKNVPVVIPIDATTAEVAELYKAAIDSIPLADTTVEIVGDRLVIDGIATITGTGALIQPIISDDVGNQMQSNNDGGTTELVIFVGGSSDYADAPGSNYQSDATAHNIIDNLYLGRGVTPDTEAKLSNADRLDDGVRFTSAIQPGFSTNLSVDINLPADSSDNVGIAAPGVFYLDAWFDWNQDGIFAANEAYQFGSNGSGRLEVGVGAGNSISIAVPNTALSGTTYARFRISEDATIDSTGFATSGEVEDYSIYVGNNPYRNPTNRNDVNNSGEVTPLDALQIINALGRAGSASINLSQTPLPADLPLFPDTNGDGLITASDALNVINYLNDTRNTFEGEMAGQGEQIAPQSTASSSRYVPMGEGVFASGATAYGDLLIEEASKSTKTNAVESSEPMAELSQGQNPSQSVFDSSAVMSVDSVVDLIAEDTASTKEDEDAVSVLDRLFAGLEQ</sequence>
<feature type="compositionally biased region" description="Polar residues" evidence="1">
    <location>
        <begin position="2149"/>
        <end position="2171"/>
    </location>
</feature>
<dbReference type="InterPro" id="IPR006626">
    <property type="entry name" value="PbH1"/>
</dbReference>
<name>A0A5C6E8B3_9BACT</name>
<feature type="compositionally biased region" description="Acidic residues" evidence="1">
    <location>
        <begin position="2434"/>
        <end position="2507"/>
    </location>
</feature>
<dbReference type="Pfam" id="PF20009">
    <property type="entry name" value="GEVED"/>
    <property type="match status" value="1"/>
</dbReference>
<dbReference type="RefSeq" id="WP_146599884.1">
    <property type="nucleotide sequence ID" value="NZ_SJPY01000003.1"/>
</dbReference>
<comment type="caution">
    <text evidence="4">The sequence shown here is derived from an EMBL/GenBank/DDBJ whole genome shotgun (WGS) entry which is preliminary data.</text>
</comment>
<dbReference type="Gene3D" id="2.60.120.380">
    <property type="match status" value="4"/>
</dbReference>
<feature type="domain" description="Peptidase C-terminal archaeal/bacterial" evidence="2">
    <location>
        <begin position="824"/>
        <end position="897"/>
    </location>
</feature>
<proteinExistence type="predicted"/>
<gene>
    <name evidence="4" type="ORF">Q31b_25000</name>
</gene>
<feature type="region of interest" description="Disordered" evidence="1">
    <location>
        <begin position="2147"/>
        <end position="2189"/>
    </location>
</feature>